<evidence type="ECO:0000256" key="1">
    <source>
        <dbReference type="SAM" id="MobiDB-lite"/>
    </source>
</evidence>
<evidence type="ECO:0008006" key="4">
    <source>
        <dbReference type="Google" id="ProtNLM"/>
    </source>
</evidence>
<name>A0A1B2LXR6_9GAMM</name>
<protein>
    <recommendedName>
        <fullName evidence="4">Recombinase RecT</fullName>
    </recommendedName>
</protein>
<reference evidence="2 3" key="1">
    <citation type="submission" date="2016-08" db="EMBL/GenBank/DDBJ databases">
        <authorList>
            <person name="Seilhamer J.J."/>
        </authorList>
    </citation>
    <scope>NUCLEOTIDE SEQUENCE [LARGE SCALE GENOMIC DNA]</scope>
    <source>
        <strain evidence="2 3">BRTC-1</strain>
    </source>
</reference>
<dbReference type="GO" id="GO:0006259">
    <property type="term" value="P:DNA metabolic process"/>
    <property type="evidence" value="ECO:0007669"/>
    <property type="project" value="InterPro"/>
</dbReference>
<accession>A0A1B2LXR6</accession>
<dbReference type="OrthoDB" id="1091556at2"/>
<sequence>MNVQLQNTQKNPVASFNAFMQKHKSQLEMALPKHLNADRMVRLTLTAFSQNPALQKCDPVSIFGSIITASQLGLEPGVNGQGYLIPYGKKCNFVPGWKGLVDLANRGGRSSVWTGAVYEGDDFDYMLGDSPYCKHKPYGEFDVNKLTHVYAIGRVKDAEMPVIEVWPVKRVEAHLKKNNKVGNAHYALADNKKNFEMYARKVALLQVLKYMPQSIELTNAMEVTQAGEQGKSVTIDGDWVSVDNTDQDVDQNQNVQNSTQNEVHVNNTQQQEVVGQEEIYYPPTFAQIKHGILSAKSPAHLDVMEEQVMDHAEREERKQLMVLVKAQSEKFKAPAKEATPVKKPEPKTEVKPVKKAEPKAESKPDQEYQNKLNNLLGDVASAQTPAEVKAQTNYTKSWTAEQRKPLEEAIEKRLAELEAANQELSTEQINACKTLDELMAMLPQLKRLHGEKGHALMTAWAARKEIVTQGDIFNDSVVDAEVGFVDGVILRIQSAKTQNDINAEYIDPAIDELSDQDRQRIDLAAQKRESELMQG</sequence>
<evidence type="ECO:0000313" key="3">
    <source>
        <dbReference type="Proteomes" id="UP000093391"/>
    </source>
</evidence>
<dbReference type="RefSeq" id="WP_067552823.1">
    <property type="nucleotide sequence ID" value="NZ_CP016895.1"/>
</dbReference>
<dbReference type="KEGG" id="ala:BFG52_03750"/>
<dbReference type="InterPro" id="IPR018330">
    <property type="entry name" value="RecT_fam"/>
</dbReference>
<dbReference type="GO" id="GO:0003677">
    <property type="term" value="F:DNA binding"/>
    <property type="evidence" value="ECO:0007669"/>
    <property type="project" value="InterPro"/>
</dbReference>
<evidence type="ECO:0000313" key="2">
    <source>
        <dbReference type="EMBL" id="AOA57553.1"/>
    </source>
</evidence>
<dbReference type="EMBL" id="CP016895">
    <property type="protein sequence ID" value="AOA57553.1"/>
    <property type="molecule type" value="Genomic_DNA"/>
</dbReference>
<keyword evidence="3" id="KW-1185">Reference proteome</keyword>
<dbReference type="AlphaFoldDB" id="A0A1B2LXR6"/>
<gene>
    <name evidence="2" type="ORF">BFG52_03750</name>
</gene>
<dbReference type="STRING" id="1789224.BFG52_03750"/>
<dbReference type="Pfam" id="PF03837">
    <property type="entry name" value="RecT"/>
    <property type="match status" value="1"/>
</dbReference>
<feature type="region of interest" description="Disordered" evidence="1">
    <location>
        <begin position="332"/>
        <end position="368"/>
    </location>
</feature>
<dbReference type="Proteomes" id="UP000093391">
    <property type="component" value="Chromosome"/>
</dbReference>
<proteinExistence type="predicted"/>
<dbReference type="NCBIfam" id="TIGR00616">
    <property type="entry name" value="rect"/>
    <property type="match status" value="1"/>
</dbReference>
<dbReference type="InterPro" id="IPR004590">
    <property type="entry name" value="ssDNA_annealing_RecT"/>
</dbReference>
<organism evidence="2 3">
    <name type="scientific">Acinetobacter larvae</name>
    <dbReference type="NCBI Taxonomy" id="1789224"/>
    <lineage>
        <taxon>Bacteria</taxon>
        <taxon>Pseudomonadati</taxon>
        <taxon>Pseudomonadota</taxon>
        <taxon>Gammaproteobacteria</taxon>
        <taxon>Moraxellales</taxon>
        <taxon>Moraxellaceae</taxon>
        <taxon>Acinetobacter</taxon>
    </lineage>
</organism>